<dbReference type="GeneID" id="94351047"/>
<dbReference type="Proteomes" id="UP000294530">
    <property type="component" value="Unassembled WGS sequence"/>
</dbReference>
<dbReference type="Pfam" id="PF01419">
    <property type="entry name" value="Jacalin"/>
    <property type="match status" value="1"/>
</dbReference>
<dbReference type="InterPro" id="IPR001229">
    <property type="entry name" value="Jacalin-like_lectin_dom"/>
</dbReference>
<dbReference type="Gene3D" id="2.100.10.30">
    <property type="entry name" value="Jacalin-like lectin domain"/>
    <property type="match status" value="1"/>
</dbReference>
<keyword evidence="3" id="KW-1185">Reference proteome</keyword>
<name>A0A976FHV0_BRELC</name>
<dbReference type="AlphaFoldDB" id="A0A976FHV0"/>
<proteinExistence type="predicted"/>
<gene>
    <name evidence="2" type="ORF">CCR75_007315</name>
</gene>
<evidence type="ECO:0000259" key="1">
    <source>
        <dbReference type="PROSITE" id="PS51752"/>
    </source>
</evidence>
<evidence type="ECO:0000313" key="2">
    <source>
        <dbReference type="EMBL" id="TDH67090.1"/>
    </source>
</evidence>
<dbReference type="EMBL" id="SHOA02000006">
    <property type="protein sequence ID" value="TDH67090.1"/>
    <property type="molecule type" value="Genomic_DNA"/>
</dbReference>
<comment type="caution">
    <text evidence="2">The sequence shown here is derived from an EMBL/GenBank/DDBJ whole genome shotgun (WGS) entry which is preliminary data.</text>
</comment>
<dbReference type="KEGG" id="blac:94351047"/>
<dbReference type="OrthoDB" id="40902at2759"/>
<accession>A0A976FHV0</accession>
<dbReference type="RefSeq" id="XP_067816589.1">
    <property type="nucleotide sequence ID" value="XM_067965376.1"/>
</dbReference>
<dbReference type="InterPro" id="IPR036404">
    <property type="entry name" value="Jacalin-like_lectin_dom_sf"/>
</dbReference>
<evidence type="ECO:0000313" key="3">
    <source>
        <dbReference type="Proteomes" id="UP000294530"/>
    </source>
</evidence>
<organism evidence="2 3">
    <name type="scientific">Bremia lactucae</name>
    <name type="common">Lettuce downy mildew</name>
    <dbReference type="NCBI Taxonomy" id="4779"/>
    <lineage>
        <taxon>Eukaryota</taxon>
        <taxon>Sar</taxon>
        <taxon>Stramenopiles</taxon>
        <taxon>Oomycota</taxon>
        <taxon>Peronosporomycetes</taxon>
        <taxon>Peronosporales</taxon>
        <taxon>Peronosporaceae</taxon>
        <taxon>Bremia</taxon>
    </lineage>
</organism>
<dbReference type="PROSITE" id="PS51752">
    <property type="entry name" value="JACALIN_LECTIN"/>
    <property type="match status" value="1"/>
</dbReference>
<sequence>MSGGKGGKSTDLILEDGEFIKSVQVSPIKLPSQGRFRISYIKFVTNKGRFLEGGKKTQSGRILAGGTDGPHHGQKLVGFAGRRGAEVDAFYAIWGNVY</sequence>
<dbReference type="SUPFAM" id="SSF51101">
    <property type="entry name" value="Mannose-binding lectins"/>
    <property type="match status" value="1"/>
</dbReference>
<feature type="domain" description="Jacalin-type lectin" evidence="1">
    <location>
        <begin position="1"/>
        <end position="96"/>
    </location>
</feature>
<protein>
    <recommendedName>
        <fullName evidence="1">Jacalin-type lectin domain-containing protein</fullName>
    </recommendedName>
</protein>
<reference evidence="2 3" key="1">
    <citation type="journal article" date="2021" name="Genome Biol.">
        <title>AFLAP: assembly-free linkage analysis pipeline using k-mers from genome sequencing data.</title>
        <authorList>
            <person name="Fletcher K."/>
            <person name="Zhang L."/>
            <person name="Gil J."/>
            <person name="Han R."/>
            <person name="Cavanaugh K."/>
            <person name="Michelmore R."/>
        </authorList>
    </citation>
    <scope>NUCLEOTIDE SEQUENCE [LARGE SCALE GENOMIC DNA]</scope>
    <source>
        <strain evidence="2 3">SF5</strain>
    </source>
</reference>